<gene>
    <name evidence="2" type="ORF">I302_03576</name>
    <name evidence="3" type="ORF">I302_100203</name>
</gene>
<evidence type="ECO:0000313" key="4">
    <source>
        <dbReference type="Proteomes" id="UP000092730"/>
    </source>
</evidence>
<evidence type="ECO:0000256" key="1">
    <source>
        <dbReference type="SAM" id="MobiDB-lite"/>
    </source>
</evidence>
<feature type="region of interest" description="Disordered" evidence="1">
    <location>
        <begin position="89"/>
        <end position="145"/>
    </location>
</feature>
<dbReference type="EMBL" id="KI894020">
    <property type="protein sequence ID" value="OCF25900.1"/>
    <property type="molecule type" value="Genomic_DNA"/>
</dbReference>
<name>A0A1B9G4H9_9TREE</name>
<sequence>MSGTWSHLTCPPQPPFPIRISDDVFLPAPLRASSSEPSLNFELKGLKVLAKDEGEKEVVKVSEIKMRRRNTLLMTPGEVHRLGTLAVSIVPSHQTHGSTETRRTNIPKTPQPQLRKRRKPSDMSTPSSSDYHSDDSEGEYDTCSSSFSTPCSSLRGINAKYQNADQCISPCPSQASSKFLNPSSILIHPGDERGTFGQRRGSSKIVIDGLPSVKEKDTDMSTKFNFWRSPKKAEEVHSSPYEESRSKRRRISQIEWEGLSCPEEMVSPKTRQRVSELGNEFRWTSLH</sequence>
<dbReference type="RefSeq" id="XP_019046970.1">
    <property type="nucleotide sequence ID" value="XM_019190222.1"/>
</dbReference>
<reference evidence="2" key="3">
    <citation type="submission" date="2014-01" db="EMBL/GenBank/DDBJ databases">
        <title>Evolution of pathogenesis and genome organization in the Tremellales.</title>
        <authorList>
            <person name="Cuomo C."/>
            <person name="Litvintseva A."/>
            <person name="Heitman J."/>
            <person name="Chen Y."/>
            <person name="Sun S."/>
            <person name="Springer D."/>
            <person name="Dromer F."/>
            <person name="Young S."/>
            <person name="Zeng Q."/>
            <person name="Chapman S."/>
            <person name="Gujja S."/>
            <person name="Saif S."/>
            <person name="Birren B."/>
        </authorList>
    </citation>
    <scope>NUCLEOTIDE SEQUENCE</scope>
    <source>
        <strain evidence="2">CBS 10118</strain>
    </source>
</reference>
<proteinExistence type="predicted"/>
<reference evidence="3" key="2">
    <citation type="submission" date="2013-07" db="EMBL/GenBank/DDBJ databases">
        <authorList>
            <consortium name="The Broad Institute Genome Sequencing Platform"/>
            <person name="Cuomo C."/>
            <person name="Litvintseva A."/>
            <person name="Chen Y."/>
            <person name="Heitman J."/>
            <person name="Sun S."/>
            <person name="Springer D."/>
            <person name="Dromer F."/>
            <person name="Young S.K."/>
            <person name="Zeng Q."/>
            <person name="Gargeya S."/>
            <person name="Fitzgerald M."/>
            <person name="Abouelleil A."/>
            <person name="Alvarado L."/>
            <person name="Berlin A.M."/>
            <person name="Chapman S.B."/>
            <person name="Dewar J."/>
            <person name="Goldberg J."/>
            <person name="Griggs A."/>
            <person name="Gujja S."/>
            <person name="Hansen M."/>
            <person name="Howarth C."/>
            <person name="Imamovic A."/>
            <person name="Larimer J."/>
            <person name="McCowan C."/>
            <person name="Murphy C."/>
            <person name="Pearson M."/>
            <person name="Priest M."/>
            <person name="Roberts A."/>
            <person name="Saif S."/>
            <person name="Shea T."/>
            <person name="Sykes S."/>
            <person name="Wortman J."/>
            <person name="Nusbaum C."/>
            <person name="Birren B."/>
        </authorList>
    </citation>
    <scope>NUCLEOTIDE SEQUENCE</scope>
    <source>
        <strain evidence="3">CBS 10118</strain>
    </source>
</reference>
<protein>
    <submittedName>
        <fullName evidence="2">Uncharacterized protein</fullName>
    </submittedName>
</protein>
<dbReference type="KEGG" id="kbi:30207975"/>
<feature type="compositionally biased region" description="Polar residues" evidence="1">
    <location>
        <begin position="91"/>
        <end position="112"/>
    </location>
</feature>
<reference evidence="2" key="1">
    <citation type="submission" date="2013-07" db="EMBL/GenBank/DDBJ databases">
        <title>The Genome Sequence of Cryptococcus bestiolae CBS10118.</title>
        <authorList>
            <consortium name="The Broad Institute Genome Sequencing Platform"/>
            <person name="Cuomo C."/>
            <person name="Litvintseva A."/>
            <person name="Chen Y."/>
            <person name="Heitman J."/>
            <person name="Sun S."/>
            <person name="Springer D."/>
            <person name="Dromer F."/>
            <person name="Young S.K."/>
            <person name="Zeng Q."/>
            <person name="Gargeya S."/>
            <person name="Fitzgerald M."/>
            <person name="Abouelleil A."/>
            <person name="Alvarado L."/>
            <person name="Berlin A.M."/>
            <person name="Chapman S.B."/>
            <person name="Dewar J."/>
            <person name="Goldberg J."/>
            <person name="Griggs A."/>
            <person name="Gujja S."/>
            <person name="Hansen M."/>
            <person name="Howarth C."/>
            <person name="Imamovic A."/>
            <person name="Larimer J."/>
            <person name="McCowan C."/>
            <person name="Murphy C."/>
            <person name="Pearson M."/>
            <person name="Priest M."/>
            <person name="Roberts A."/>
            <person name="Saif S."/>
            <person name="Shea T."/>
            <person name="Sykes S."/>
            <person name="Wortman J."/>
            <person name="Nusbaum C."/>
            <person name="Birren B."/>
        </authorList>
    </citation>
    <scope>NUCLEOTIDE SEQUENCE [LARGE SCALE GENOMIC DNA]</scope>
    <source>
        <strain evidence="2">CBS 10118</strain>
    </source>
</reference>
<dbReference type="AlphaFoldDB" id="A0A1B9G4H9"/>
<accession>A0A1B9G4H9</accession>
<evidence type="ECO:0000313" key="3">
    <source>
        <dbReference type="EMBL" id="WVW78250.1"/>
    </source>
</evidence>
<dbReference type="VEuPathDB" id="FungiDB:I302_03576"/>
<dbReference type="Proteomes" id="UP000092730">
    <property type="component" value="Chromosome 1"/>
</dbReference>
<dbReference type="OrthoDB" id="2563026at2759"/>
<dbReference type="GeneID" id="30207975"/>
<keyword evidence="4" id="KW-1185">Reference proteome</keyword>
<organism evidence="2">
    <name type="scientific">Kwoniella bestiolae CBS 10118</name>
    <dbReference type="NCBI Taxonomy" id="1296100"/>
    <lineage>
        <taxon>Eukaryota</taxon>
        <taxon>Fungi</taxon>
        <taxon>Dikarya</taxon>
        <taxon>Basidiomycota</taxon>
        <taxon>Agaricomycotina</taxon>
        <taxon>Tremellomycetes</taxon>
        <taxon>Tremellales</taxon>
        <taxon>Cryptococcaceae</taxon>
        <taxon>Kwoniella</taxon>
    </lineage>
</organism>
<reference evidence="3" key="4">
    <citation type="submission" date="2024-02" db="EMBL/GenBank/DDBJ databases">
        <title>Comparative genomics of Cryptococcus and Kwoniella reveals pathogenesis evolution and contrasting modes of karyotype evolution via chromosome fusion or intercentromeric recombination.</title>
        <authorList>
            <person name="Coelho M.A."/>
            <person name="David-Palma M."/>
            <person name="Shea T."/>
            <person name="Bowers K."/>
            <person name="McGinley-Smith S."/>
            <person name="Mohammad A.W."/>
            <person name="Gnirke A."/>
            <person name="Yurkov A.M."/>
            <person name="Nowrousian M."/>
            <person name="Sun S."/>
            <person name="Cuomo C.A."/>
            <person name="Heitman J."/>
        </authorList>
    </citation>
    <scope>NUCLEOTIDE SEQUENCE</scope>
    <source>
        <strain evidence="3">CBS 10118</strain>
    </source>
</reference>
<dbReference type="EMBL" id="CP144541">
    <property type="protein sequence ID" value="WVW78250.1"/>
    <property type="molecule type" value="Genomic_DNA"/>
</dbReference>
<evidence type="ECO:0000313" key="2">
    <source>
        <dbReference type="EMBL" id="OCF25900.1"/>
    </source>
</evidence>